<evidence type="ECO:0000256" key="6">
    <source>
        <dbReference type="ARBA" id="ARBA00022679"/>
    </source>
</evidence>
<dbReference type="PIRSF" id="PIRSF006005">
    <property type="entry name" value="GalT_BS"/>
    <property type="match status" value="1"/>
</dbReference>
<evidence type="ECO:0000259" key="11">
    <source>
        <dbReference type="Pfam" id="PF01087"/>
    </source>
</evidence>
<dbReference type="AlphaFoldDB" id="A0A844BWN3"/>
<dbReference type="PANTHER" id="PTHR39191:SF1">
    <property type="entry name" value="DUF4922 DOMAIN-CONTAINING PROTEIN"/>
    <property type="match status" value="1"/>
</dbReference>
<keyword evidence="7 10" id="KW-0548">Nucleotidyltransferase</keyword>
<dbReference type="HAMAP" id="MF_00571">
    <property type="entry name" value="GalP_UDP_trans"/>
    <property type="match status" value="1"/>
</dbReference>
<dbReference type="Pfam" id="PF02744">
    <property type="entry name" value="GalP_UDP_tr_C"/>
    <property type="match status" value="1"/>
</dbReference>
<dbReference type="Proteomes" id="UP000469870">
    <property type="component" value="Unassembled WGS sequence"/>
</dbReference>
<protein>
    <recommendedName>
        <fullName evidence="10">Galactose-1-phosphate uridylyltransferase</fullName>
        <shortName evidence="10">Gal-1-P uridylyltransferase</shortName>
        <ecNumber evidence="10">2.7.7.12</ecNumber>
    </recommendedName>
    <alternativeName>
        <fullName evidence="10">UDP-glucose--hexose-1-phosphate uridylyltransferase</fullName>
    </alternativeName>
</protein>
<sequence>MTSISKLIKQFTQQAIELNLISEVDRYYIQNRLLALVKVDELTSESLSDGNLPELLNSLDAIRHYAQTQGLLSTVSHEVEQFEAEIMDLVTPTPSVLNQTFWSLYKENPEQATDYFYQLSQANDYIKTRQIAKNIAFKSPSDYGDLDITINLSKPEKDPKDIALAKSAPASAYPACLLCMQNEGYQGRSNHPARANHRLVRLELSGENYGMQYSPYVYYNEHSIFLSESHRPMAIDRACFEHLLDVVSVLPHYFAGSNADLPIVGGSILAHDHYQGGAYEFAMDRATVLESFSLASYEAVSIELLKWPMSVLRIRSLNRQNLADLAERIHETWMIYSDPAVDIHSHTNGERHNTITPIARRRGEHYEMDLVLRNNRTSSEYPEGIFHPHRDVQHIKKENIGLIEVMGLAILPPRLLSELDGIKRYLLNETTLDAVAQPHQAWAQDLRQAHPSFNRHTIDRFIECEVGAKFSRILEDAGVYKQTDTGLTAFKKFINYLIDTTDKERGY</sequence>
<dbReference type="PROSITE" id="PS01163">
    <property type="entry name" value="GAL_P_UDP_TRANSF_II"/>
    <property type="match status" value="1"/>
</dbReference>
<evidence type="ECO:0000259" key="12">
    <source>
        <dbReference type="Pfam" id="PF02744"/>
    </source>
</evidence>
<evidence type="ECO:0000256" key="3">
    <source>
        <dbReference type="ARBA" id="ARBA00004947"/>
    </source>
</evidence>
<evidence type="ECO:0000256" key="4">
    <source>
        <dbReference type="ARBA" id="ARBA00008706"/>
    </source>
</evidence>
<dbReference type="PANTHER" id="PTHR39191">
    <property type="entry name" value="GALACTOSE-1-PHOSPHATE URIDYLYLTRANSFERASE"/>
    <property type="match status" value="1"/>
</dbReference>
<name>A0A844BWN3_9LACT</name>
<comment type="subcellular location">
    <subcellularLocation>
        <location evidence="2 10">Cytoplasm</location>
    </subcellularLocation>
</comment>
<comment type="pathway">
    <text evidence="3 10">Carbohydrate metabolism; galactose metabolism.</text>
</comment>
<comment type="similarity">
    <text evidence="4 10">Belongs to the galactose-1-phosphate uridylyltransferase type 2 family.</text>
</comment>
<dbReference type="GO" id="GO:0008108">
    <property type="term" value="F:UDP-glucose:hexose-1-phosphate uridylyltransferase activity"/>
    <property type="evidence" value="ECO:0007669"/>
    <property type="project" value="UniProtKB-UniRule"/>
</dbReference>
<dbReference type="GO" id="GO:0005737">
    <property type="term" value="C:cytoplasm"/>
    <property type="evidence" value="ECO:0007669"/>
    <property type="project" value="UniProtKB-SubCell"/>
</dbReference>
<dbReference type="NCBIfam" id="NF003629">
    <property type="entry name" value="PRK05270.1-2"/>
    <property type="match status" value="1"/>
</dbReference>
<evidence type="ECO:0000256" key="7">
    <source>
        <dbReference type="ARBA" id="ARBA00022695"/>
    </source>
</evidence>
<evidence type="ECO:0000256" key="1">
    <source>
        <dbReference type="ARBA" id="ARBA00001107"/>
    </source>
</evidence>
<dbReference type="InterPro" id="IPR005849">
    <property type="entry name" value="GalP_Utransf_N"/>
</dbReference>
<gene>
    <name evidence="10 13" type="primary">galT</name>
    <name evidence="13" type="ORF">GIY11_08635</name>
</gene>
<feature type="domain" description="Galactose-1-phosphate uridyl transferase N-terminal" evidence="11">
    <location>
        <begin position="21"/>
        <end position="232"/>
    </location>
</feature>
<dbReference type="InterPro" id="IPR000766">
    <property type="entry name" value="GalP_uridyl_Trfase_II"/>
</dbReference>
<dbReference type="EMBL" id="WJQR01000007">
    <property type="protein sequence ID" value="MRI82069.1"/>
    <property type="molecule type" value="Genomic_DNA"/>
</dbReference>
<dbReference type="NCBIfam" id="TIGR01239">
    <property type="entry name" value="galT_2"/>
    <property type="match status" value="1"/>
</dbReference>
<comment type="caution">
    <text evidence="13">The sequence shown here is derived from an EMBL/GenBank/DDBJ whole genome shotgun (WGS) entry which is preliminary data.</text>
</comment>
<dbReference type="InterPro" id="IPR023425">
    <property type="entry name" value="GalP_uridyl_Trfase_II_CS"/>
</dbReference>
<dbReference type="UniPathway" id="UPA00214"/>
<dbReference type="EC" id="2.7.7.12" evidence="10"/>
<evidence type="ECO:0000256" key="2">
    <source>
        <dbReference type="ARBA" id="ARBA00004496"/>
    </source>
</evidence>
<feature type="domain" description="Galactose-1-phosphate uridyl transferase C-terminal" evidence="12">
    <location>
        <begin position="250"/>
        <end position="443"/>
    </location>
</feature>
<accession>A0A844BWN3</accession>
<reference evidence="13 14" key="1">
    <citation type="submission" date="2019-11" db="EMBL/GenBank/DDBJ databases">
        <title>Characterisation of Fundicoccus ignavus gen. nov. sp. nov., a novel genus of the family Aerococcaceae isolated from bulk tank milk.</title>
        <authorList>
            <person name="Siebert A."/>
            <person name="Huptas C."/>
            <person name="Wenning M."/>
            <person name="Scherer S."/>
            <person name="Doll E.V."/>
        </authorList>
    </citation>
    <scope>NUCLEOTIDE SEQUENCE [LARGE SCALE GENOMIC DNA]</scope>
    <source>
        <strain evidence="13 14">DSM 109653</strain>
    </source>
</reference>
<organism evidence="13 14">
    <name type="scientific">Fundicoccus ignavus</name>
    <dbReference type="NCBI Taxonomy" id="2664442"/>
    <lineage>
        <taxon>Bacteria</taxon>
        <taxon>Bacillati</taxon>
        <taxon>Bacillota</taxon>
        <taxon>Bacilli</taxon>
        <taxon>Lactobacillales</taxon>
        <taxon>Aerococcaceae</taxon>
        <taxon>Fundicoccus</taxon>
    </lineage>
</organism>
<evidence type="ECO:0000256" key="5">
    <source>
        <dbReference type="ARBA" id="ARBA00022490"/>
    </source>
</evidence>
<keyword evidence="8 10" id="KW-0299">Galactose metabolism</keyword>
<keyword evidence="9 10" id="KW-0119">Carbohydrate metabolism</keyword>
<evidence type="ECO:0000256" key="8">
    <source>
        <dbReference type="ARBA" id="ARBA00023144"/>
    </source>
</evidence>
<keyword evidence="5 10" id="KW-0963">Cytoplasm</keyword>
<evidence type="ECO:0000256" key="9">
    <source>
        <dbReference type="ARBA" id="ARBA00023277"/>
    </source>
</evidence>
<dbReference type="Pfam" id="PF01087">
    <property type="entry name" value="GalP_UDP_transf"/>
    <property type="match status" value="1"/>
</dbReference>
<evidence type="ECO:0000313" key="14">
    <source>
        <dbReference type="Proteomes" id="UP000469870"/>
    </source>
</evidence>
<proteinExistence type="inferred from homology"/>
<evidence type="ECO:0000256" key="10">
    <source>
        <dbReference type="HAMAP-Rule" id="MF_00571"/>
    </source>
</evidence>
<dbReference type="GO" id="GO:0006012">
    <property type="term" value="P:galactose metabolic process"/>
    <property type="evidence" value="ECO:0007669"/>
    <property type="project" value="UniProtKB-UniRule"/>
</dbReference>
<evidence type="ECO:0000313" key="13">
    <source>
        <dbReference type="EMBL" id="MRI82069.1"/>
    </source>
</evidence>
<dbReference type="RefSeq" id="WP_153862230.1">
    <property type="nucleotide sequence ID" value="NZ_WJQR01000007.1"/>
</dbReference>
<dbReference type="InterPro" id="IPR005850">
    <property type="entry name" value="GalP_Utransf_C"/>
</dbReference>
<comment type="catalytic activity">
    <reaction evidence="1 10">
        <text>alpha-D-galactose 1-phosphate + UDP-alpha-D-glucose = alpha-D-glucose 1-phosphate + UDP-alpha-D-galactose</text>
        <dbReference type="Rhea" id="RHEA:13989"/>
        <dbReference type="ChEBI" id="CHEBI:58336"/>
        <dbReference type="ChEBI" id="CHEBI:58601"/>
        <dbReference type="ChEBI" id="CHEBI:58885"/>
        <dbReference type="ChEBI" id="CHEBI:66914"/>
        <dbReference type="EC" id="2.7.7.12"/>
    </reaction>
</comment>
<keyword evidence="6 10" id="KW-0808">Transferase</keyword>